<dbReference type="GeneID" id="10508545"/>
<dbReference type="RefSeq" id="XP_003290845.1">
    <property type="nucleotide sequence ID" value="XM_003290797.1"/>
</dbReference>
<protein>
    <recommendedName>
        <fullName evidence="3">Endonuclease/exonuclease/phosphatase domain-containing protein</fullName>
    </recommendedName>
</protein>
<dbReference type="Gene3D" id="3.60.10.10">
    <property type="entry name" value="Endonuclease/exonuclease/phosphatase"/>
    <property type="match status" value="1"/>
</dbReference>
<evidence type="ECO:0000313" key="2">
    <source>
        <dbReference type="Proteomes" id="UP000001064"/>
    </source>
</evidence>
<evidence type="ECO:0008006" key="3">
    <source>
        <dbReference type="Google" id="ProtNLM"/>
    </source>
</evidence>
<organism evidence="1 2">
    <name type="scientific">Dictyostelium purpureum</name>
    <name type="common">Slime mold</name>
    <dbReference type="NCBI Taxonomy" id="5786"/>
    <lineage>
        <taxon>Eukaryota</taxon>
        <taxon>Amoebozoa</taxon>
        <taxon>Evosea</taxon>
        <taxon>Eumycetozoa</taxon>
        <taxon>Dictyostelia</taxon>
        <taxon>Dictyosteliales</taxon>
        <taxon>Dictyosteliaceae</taxon>
        <taxon>Dictyostelium</taxon>
    </lineage>
</organism>
<dbReference type="KEGG" id="dpp:DICPUDRAFT_155390"/>
<accession>F0ZTV7</accession>
<proteinExistence type="predicted"/>
<dbReference type="SUPFAM" id="SSF56219">
    <property type="entry name" value="DNase I-like"/>
    <property type="match status" value="1"/>
</dbReference>
<sequence length="77" mass="9039">MEENNNNNYNNSVYDDVHFDLLNSQNSNKININFKNLNILSFNINGDFTSKLKNIIKLSIKKNIKIICLQETKFTRD</sequence>
<dbReference type="InParanoid" id="F0ZTV7"/>
<reference evidence="2" key="1">
    <citation type="journal article" date="2011" name="Genome Biol.">
        <title>Comparative genomics of the social amoebae Dictyostelium discoideum and Dictyostelium purpureum.</title>
        <authorList>
            <consortium name="US DOE Joint Genome Institute (JGI-PGF)"/>
            <person name="Sucgang R."/>
            <person name="Kuo A."/>
            <person name="Tian X."/>
            <person name="Salerno W."/>
            <person name="Parikh A."/>
            <person name="Feasley C.L."/>
            <person name="Dalin E."/>
            <person name="Tu H."/>
            <person name="Huang E."/>
            <person name="Barry K."/>
            <person name="Lindquist E."/>
            <person name="Shapiro H."/>
            <person name="Bruce D."/>
            <person name="Schmutz J."/>
            <person name="Salamov A."/>
            <person name="Fey P."/>
            <person name="Gaudet P."/>
            <person name="Anjard C."/>
            <person name="Babu M.M."/>
            <person name="Basu S."/>
            <person name="Bushmanova Y."/>
            <person name="van der Wel H."/>
            <person name="Katoh-Kurasawa M."/>
            <person name="Dinh C."/>
            <person name="Coutinho P.M."/>
            <person name="Saito T."/>
            <person name="Elias M."/>
            <person name="Schaap P."/>
            <person name="Kay R.R."/>
            <person name="Henrissat B."/>
            <person name="Eichinger L."/>
            <person name="Rivero F."/>
            <person name="Putnam N.H."/>
            <person name="West C.M."/>
            <person name="Loomis W.F."/>
            <person name="Chisholm R.L."/>
            <person name="Shaulsky G."/>
            <person name="Strassmann J.E."/>
            <person name="Queller D.C."/>
            <person name="Kuspa A."/>
            <person name="Grigoriev I.V."/>
        </authorList>
    </citation>
    <scope>NUCLEOTIDE SEQUENCE [LARGE SCALE GENOMIC DNA]</scope>
    <source>
        <strain evidence="2">QSDP1</strain>
    </source>
</reference>
<dbReference type="Proteomes" id="UP000001064">
    <property type="component" value="Unassembled WGS sequence"/>
</dbReference>
<name>F0ZTV7_DICPU</name>
<dbReference type="VEuPathDB" id="AmoebaDB:DICPUDRAFT_155390"/>
<gene>
    <name evidence="1" type="ORF">DICPUDRAFT_155390</name>
</gene>
<dbReference type="AlphaFoldDB" id="F0ZTV7"/>
<keyword evidence="2" id="KW-1185">Reference proteome</keyword>
<dbReference type="InterPro" id="IPR036691">
    <property type="entry name" value="Endo/exonu/phosph_ase_sf"/>
</dbReference>
<evidence type="ECO:0000313" key="1">
    <source>
        <dbReference type="EMBL" id="EGC32630.1"/>
    </source>
</evidence>
<dbReference type="EMBL" id="GL871183">
    <property type="protein sequence ID" value="EGC32630.1"/>
    <property type="molecule type" value="Genomic_DNA"/>
</dbReference>